<organism evidence="1 2">
    <name type="scientific">Burkholderia cenocepacia</name>
    <dbReference type="NCBI Taxonomy" id="95486"/>
    <lineage>
        <taxon>Bacteria</taxon>
        <taxon>Pseudomonadati</taxon>
        <taxon>Pseudomonadota</taxon>
        <taxon>Betaproteobacteria</taxon>
        <taxon>Burkholderiales</taxon>
        <taxon>Burkholderiaceae</taxon>
        <taxon>Burkholderia</taxon>
        <taxon>Burkholderia cepacia complex</taxon>
    </lineage>
</organism>
<accession>A0A6J5ITT6</accession>
<protein>
    <submittedName>
        <fullName evidence="1">Uncharacterized protein</fullName>
    </submittedName>
</protein>
<dbReference type="Proteomes" id="UP000494322">
    <property type="component" value="Unassembled WGS sequence"/>
</dbReference>
<dbReference type="RefSeq" id="WP_244115241.1">
    <property type="nucleotide sequence ID" value="NZ_CABWIK020000004.1"/>
</dbReference>
<dbReference type="AlphaFoldDB" id="A0A6J5ITT6"/>
<name>A0A6J5ITT6_9BURK</name>
<dbReference type="EMBL" id="CABWIK020000004">
    <property type="protein sequence ID" value="CAB3963756.1"/>
    <property type="molecule type" value="Genomic_DNA"/>
</dbReference>
<evidence type="ECO:0000313" key="1">
    <source>
        <dbReference type="EMBL" id="CAB3963756.1"/>
    </source>
</evidence>
<reference evidence="1 2" key="1">
    <citation type="submission" date="2020-04" db="EMBL/GenBank/DDBJ databases">
        <authorList>
            <person name="Depoorter E."/>
        </authorList>
    </citation>
    <scope>NUCLEOTIDE SEQUENCE [LARGE SCALE GENOMIC DNA]</scope>
    <source>
        <strain evidence="1 2">BCC0132</strain>
    </source>
</reference>
<proteinExistence type="predicted"/>
<sequence length="256" mass="27463">MRSPWNNVFAVLDADRLRVWTSGDWRARRAGEPRIVVAHDGAPAEALAQVLGDLPKARLPMLNRVHVIAGHPWTHGVVLPWQDGLVSDAAWDGYARALFAARAQRGALRIRLEGGRRGRAQLAVAACDTLLVSLDETCRAAGWRLVSVRDALSVALATHAKHLGGDDYRYALLQPRIVTCVFRRAGEWADVVTLPRAGGSRLDDWFAAAALMAGQPLAGAAFASALDGTLPSAAAEGVTLLDDDMDQAVPTQEEPA</sequence>
<gene>
    <name evidence="1" type="ORF">BCO9919_01026</name>
</gene>
<evidence type="ECO:0000313" key="2">
    <source>
        <dbReference type="Proteomes" id="UP000494322"/>
    </source>
</evidence>